<dbReference type="PROSITE" id="PS51664">
    <property type="entry name" value="YCAO"/>
    <property type="match status" value="1"/>
</dbReference>
<evidence type="ECO:0000313" key="4">
    <source>
        <dbReference type="Proteomes" id="UP000294947"/>
    </source>
</evidence>
<dbReference type="Pfam" id="PF02624">
    <property type="entry name" value="YcaO"/>
    <property type="match status" value="1"/>
</dbReference>
<dbReference type="InterPro" id="IPR022291">
    <property type="entry name" value="Bacteriocin_synth_cyclodeHase"/>
</dbReference>
<sequence length="745" mass="82928">MAALRGRPNRAPARAAAGAARPAGGHRRRSAAGRLARGPGAPAEPPGRRRAPARRGAAGPRPGAEPGAALHRQRRARRRELVAEDVHKATGATIRVGIAGEGALHAATWREVSQRYAVVDAENESEVDIVLLVEDGWDRQRHRRWSDRSRASGIPLLPAYVTPGAALIGPFVSTLDEGCLECVEQRRLRARNDGTDYAKVLEAHPERMASIGGQWLTGFAVDLLSALIVREVDRFAADPATPSTRGSLFRLSLDDLRTSTHRWLPDPLCDRCGRLPLDTREGAEIELQHRPKASVDGYRVRSLAGEQDRLRDVYVDSEAGLLRAVYKEGRSVFPSSSAPMGLRATTRTEVGYGHQLDFSASQLTAIAEGIERYGGIEPGGKRTAVRASYRELGPDALDPTTLGLHTDELYSRPGFPYPRYHHDLTFNWVWGYSFARQRPILVPENYAYYGTVYRNTRDHPFVYEISNGCALGGCLEEAILHGILEVAERDAFLMTWYAQLSVPRIDPRSAPNPEVPLIIEHIESFSGYSIEVFNITMEQGVPCFWVLAVDRRGMRDMPKVLCASGSNLNPEKALISALMELGPLVSRPPEFHRQNRPRVEEMLADPYAVVSMEDHAALNGAPEVFDRFDFLLNGSPVRQTFAEAFKDYYQKPKNADLRDDLSETLQQYVRTGLDVVVVDQTTPEHRAGDFACVKVIIPGCLPMTFGHMRRRDRGFERLHRIPHELGYRDRPLTDADINPHPHPFP</sequence>
<dbReference type="PANTHER" id="PTHR37809">
    <property type="entry name" value="RIBOSOMAL PROTEIN S12 METHYLTHIOTRANSFERASE ACCESSORY FACTOR YCAO"/>
    <property type="match status" value="1"/>
</dbReference>
<name>A0A4R4YG48_9PSEU</name>
<dbReference type="NCBIfam" id="TIGR03882">
    <property type="entry name" value="cyclo_dehyd_2"/>
    <property type="match status" value="1"/>
</dbReference>
<proteinExistence type="predicted"/>
<dbReference type="Proteomes" id="UP000294947">
    <property type="component" value="Unassembled WGS sequence"/>
</dbReference>
<evidence type="ECO:0000259" key="2">
    <source>
        <dbReference type="PROSITE" id="PS51664"/>
    </source>
</evidence>
<protein>
    <submittedName>
        <fullName evidence="3">TOMM leader peptide-binding protein</fullName>
    </submittedName>
</protein>
<gene>
    <name evidence="3" type="ORF">E1288_25835</name>
</gene>
<feature type="compositionally biased region" description="Low complexity" evidence="1">
    <location>
        <begin position="32"/>
        <end position="41"/>
    </location>
</feature>
<dbReference type="AlphaFoldDB" id="A0A4R4YG48"/>
<dbReference type="PANTHER" id="PTHR37809:SF1">
    <property type="entry name" value="RIBOSOMAL PROTEIN S12 METHYLTHIOTRANSFERASE ACCESSORY FACTOR YCAO"/>
    <property type="match status" value="1"/>
</dbReference>
<feature type="domain" description="YcaO" evidence="2">
    <location>
        <begin position="353"/>
        <end position="745"/>
    </location>
</feature>
<dbReference type="NCBIfam" id="TIGR03604">
    <property type="entry name" value="TOMM_cyclo_SagD"/>
    <property type="match status" value="1"/>
</dbReference>
<dbReference type="Gene3D" id="3.30.1330.230">
    <property type="match status" value="1"/>
</dbReference>
<reference evidence="3 4" key="1">
    <citation type="submission" date="2019-03" db="EMBL/GenBank/DDBJ databases">
        <title>Draft genome sequences of novel Actinobacteria.</title>
        <authorList>
            <person name="Sahin N."/>
            <person name="Ay H."/>
            <person name="Saygin H."/>
        </authorList>
    </citation>
    <scope>NUCLEOTIDE SEQUENCE [LARGE SCALE GENOMIC DNA]</scope>
    <source>
        <strain evidence="3 4">7K502</strain>
    </source>
</reference>
<dbReference type="InterPro" id="IPR027624">
    <property type="entry name" value="TOMM_cyclo_SagD"/>
</dbReference>
<evidence type="ECO:0000313" key="3">
    <source>
        <dbReference type="EMBL" id="TDD43801.1"/>
    </source>
</evidence>
<dbReference type="OrthoDB" id="2379922at2"/>
<dbReference type="Gene3D" id="3.40.50.720">
    <property type="entry name" value="NAD(P)-binding Rossmann-like Domain"/>
    <property type="match status" value="1"/>
</dbReference>
<organism evidence="3 4">
    <name type="scientific">Saccharopolyspora elongata</name>
    <dbReference type="NCBI Taxonomy" id="2530387"/>
    <lineage>
        <taxon>Bacteria</taxon>
        <taxon>Bacillati</taxon>
        <taxon>Actinomycetota</taxon>
        <taxon>Actinomycetes</taxon>
        <taxon>Pseudonocardiales</taxon>
        <taxon>Pseudonocardiaceae</taxon>
        <taxon>Saccharopolyspora</taxon>
    </lineage>
</organism>
<dbReference type="Gene3D" id="3.30.160.660">
    <property type="match status" value="1"/>
</dbReference>
<dbReference type="EMBL" id="SMKW01000037">
    <property type="protein sequence ID" value="TDD43801.1"/>
    <property type="molecule type" value="Genomic_DNA"/>
</dbReference>
<feature type="compositionally biased region" description="Low complexity" evidence="1">
    <location>
        <begin position="54"/>
        <end position="69"/>
    </location>
</feature>
<comment type="caution">
    <text evidence="3">The sequence shown here is derived from an EMBL/GenBank/DDBJ whole genome shotgun (WGS) entry which is preliminary data.</text>
</comment>
<feature type="compositionally biased region" description="Low complexity" evidence="1">
    <location>
        <begin position="1"/>
        <end position="23"/>
    </location>
</feature>
<feature type="region of interest" description="Disordered" evidence="1">
    <location>
        <begin position="1"/>
        <end position="78"/>
    </location>
</feature>
<dbReference type="Gene3D" id="3.30.40.250">
    <property type="match status" value="1"/>
</dbReference>
<evidence type="ECO:0000256" key="1">
    <source>
        <dbReference type="SAM" id="MobiDB-lite"/>
    </source>
</evidence>
<keyword evidence="4" id="KW-1185">Reference proteome</keyword>
<accession>A0A4R4YG48</accession>
<dbReference type="InterPro" id="IPR003776">
    <property type="entry name" value="YcaO-like_dom"/>
</dbReference>